<organism evidence="1 2">
    <name type="scientific">Ovis ammon polii x Ovis aries</name>
    <dbReference type="NCBI Taxonomy" id="2918886"/>
    <lineage>
        <taxon>Eukaryota</taxon>
        <taxon>Metazoa</taxon>
        <taxon>Chordata</taxon>
        <taxon>Craniata</taxon>
        <taxon>Vertebrata</taxon>
        <taxon>Euteleostomi</taxon>
        <taxon>Mammalia</taxon>
        <taxon>Eutheria</taxon>
        <taxon>Laurasiatheria</taxon>
        <taxon>Artiodactyla</taxon>
        <taxon>Ruminantia</taxon>
        <taxon>Pecora</taxon>
        <taxon>Bovidae</taxon>
        <taxon>Caprinae</taxon>
        <taxon>Ovis</taxon>
    </lineage>
</organism>
<gene>
    <name evidence="1" type="ORF">MJG53_009657</name>
</gene>
<dbReference type="Proteomes" id="UP001057279">
    <property type="component" value="Linkage Group LG09"/>
</dbReference>
<protein>
    <submittedName>
        <fullName evidence="1">Uncharacterized protein</fullName>
    </submittedName>
</protein>
<accession>A0ACB9UXA6</accession>
<evidence type="ECO:0000313" key="2">
    <source>
        <dbReference type="Proteomes" id="UP001057279"/>
    </source>
</evidence>
<comment type="caution">
    <text evidence="1">The sequence shown here is derived from an EMBL/GenBank/DDBJ whole genome shotgun (WGS) entry which is preliminary data.</text>
</comment>
<evidence type="ECO:0000313" key="1">
    <source>
        <dbReference type="EMBL" id="KAI4582132.1"/>
    </source>
</evidence>
<proteinExistence type="predicted"/>
<keyword evidence="2" id="KW-1185">Reference proteome</keyword>
<name>A0ACB9UXA6_9CETA</name>
<reference evidence="1" key="1">
    <citation type="submission" date="2022-03" db="EMBL/GenBank/DDBJ databases">
        <title>Genomic analyses of argali, domestic sheep and their hybrids provide insights into chromosomal evolution, heterosis and genetic basis of agronomic traits.</title>
        <authorList>
            <person name="Li M."/>
        </authorList>
    </citation>
    <scope>NUCLEOTIDE SEQUENCE</scope>
    <source>
        <strain evidence="1">F1 hybrid</strain>
    </source>
</reference>
<dbReference type="EMBL" id="CM043034">
    <property type="protein sequence ID" value="KAI4582132.1"/>
    <property type="molecule type" value="Genomic_DNA"/>
</dbReference>
<sequence>MFADVCGNEKGILQIHTGIAPDNSPCVALKTLCKTSGQDQLTDEVFGICLCCLDLLELSELFAETSVSTLQCLVPIFASPLSPLFAGPGIIIAILQLEEITSARISATDLVVADLENLKTLVSIPNSKIDIMKQELQQHGEKVRSQQTYGKTLILGLETETSGSNRAEAILLLAVYSANQGEMNIKDSNLERFHKSRVADRPKACSKSTVACDDHTTELRSQLCFL</sequence>